<accession>A0A7R9PPE6</accession>
<dbReference type="InterPro" id="IPR028784">
    <property type="entry name" value="BBS1"/>
</dbReference>
<reference evidence="3" key="1">
    <citation type="submission" date="2020-11" db="EMBL/GenBank/DDBJ databases">
        <authorList>
            <person name="Tran Van P."/>
        </authorList>
    </citation>
    <scope>NUCLEOTIDE SEQUENCE</scope>
</reference>
<dbReference type="AlphaFoldDB" id="A0A7R9PPE6"/>
<feature type="domain" description="Bardet-Biedl syndrome 1 protein GAE" evidence="2">
    <location>
        <begin position="643"/>
        <end position="698"/>
    </location>
</feature>
<dbReference type="GO" id="GO:0034464">
    <property type="term" value="C:BBSome"/>
    <property type="evidence" value="ECO:0007669"/>
    <property type="project" value="InterPro"/>
</dbReference>
<dbReference type="PANTHER" id="PTHR20870:SF0">
    <property type="entry name" value="BARDET-BIEDL SYNDROME 1 PROTEIN"/>
    <property type="match status" value="1"/>
</dbReference>
<organism evidence="3">
    <name type="scientific">Timema genevievae</name>
    <name type="common">Walking stick</name>
    <dbReference type="NCBI Taxonomy" id="629358"/>
    <lineage>
        <taxon>Eukaryota</taxon>
        <taxon>Metazoa</taxon>
        <taxon>Ecdysozoa</taxon>
        <taxon>Arthropoda</taxon>
        <taxon>Hexapoda</taxon>
        <taxon>Insecta</taxon>
        <taxon>Pterygota</taxon>
        <taxon>Neoptera</taxon>
        <taxon>Polyneoptera</taxon>
        <taxon>Phasmatodea</taxon>
        <taxon>Timematodea</taxon>
        <taxon>Timematoidea</taxon>
        <taxon>Timematidae</taxon>
        <taxon>Timema</taxon>
    </lineage>
</organism>
<gene>
    <name evidence="3" type="ORF">TGEB3V08_LOCUS8465</name>
</gene>
<dbReference type="GO" id="GO:0061512">
    <property type="term" value="P:protein localization to cilium"/>
    <property type="evidence" value="ECO:0007669"/>
    <property type="project" value="TreeGrafter"/>
</dbReference>
<feature type="domain" description="Bardet-Biedl syndrome 1 protein GAE" evidence="2">
    <location>
        <begin position="700"/>
        <end position="767"/>
    </location>
</feature>
<dbReference type="GO" id="GO:0005930">
    <property type="term" value="C:axoneme"/>
    <property type="evidence" value="ECO:0007669"/>
    <property type="project" value="TreeGrafter"/>
</dbReference>
<dbReference type="PANTHER" id="PTHR20870">
    <property type="entry name" value="BARDET-BIEDL SYNDROME 1 PROTEIN"/>
    <property type="match status" value="1"/>
</dbReference>
<dbReference type="SUPFAM" id="SSF50978">
    <property type="entry name" value="WD40 repeat-like"/>
    <property type="match status" value="1"/>
</dbReference>
<dbReference type="Pfam" id="PF14779">
    <property type="entry name" value="BBS1"/>
    <property type="match status" value="1"/>
</dbReference>
<dbReference type="GO" id="GO:0005113">
    <property type="term" value="F:patched binding"/>
    <property type="evidence" value="ECO:0007669"/>
    <property type="project" value="TreeGrafter"/>
</dbReference>
<dbReference type="EMBL" id="OE843289">
    <property type="protein sequence ID" value="CAD7602762.1"/>
    <property type="molecule type" value="Genomic_DNA"/>
</dbReference>
<evidence type="ECO:0000259" key="1">
    <source>
        <dbReference type="Pfam" id="PF14779"/>
    </source>
</evidence>
<dbReference type="GO" id="GO:0005119">
    <property type="term" value="F:smoothened binding"/>
    <property type="evidence" value="ECO:0007669"/>
    <property type="project" value="TreeGrafter"/>
</dbReference>
<sequence>MSGLRGLNHQRWLDAFSEPHASIYTFGCCMALTDLSADGDYKLIIADLGTGATSIKLKVYKGTSLMTELTLLDVPTGIVTFHMDLNEPHVPAIGVASGPNIYIYKNLKPYFKFSLPLLDINPLEHDLWLEVRDKKLEVEVLYEMLQNVRQEVGFSNLTPRSQQLLLLERSKWQQFVSQHRDYPLKRQTVATCMTTLKKSMSEDYAVSCLVVGTESGEIFMLDPEAFTILETMSLCGSGTDSSPLVPAQVAATGLYDVEYRVVTACRDGSVCLVRRGWKEAKVLAQLSAQVVDMIVQSDNASIVLATMDHSLHCYSKKIQQLCLLHVFQGKKQWEVKLAAPVSTLTPLALPHVGTTLVCVALLGGAVHFYSGRQLCDVITAPDTVSAMLFGRFGQEEHSLILVTVGESLTLVTVGESLTLVTVGESLTLVTVGESLTLVTVGESLTLVTVGESLTLVTVGESLTLVTVGESLTLVTVGESLTLVTVGESLTLVTVGESLTLVTVGESLTLVTVGESLTLVTVACVPAGGALLVKILKRTAHFVPQSSGPGLVPVQHIKMIIPKKTKLFVEQTMRERENTSSIVYMTHFTLLLLDRENCCHYLRVIMHQTFQQDLLRLRLSTARSCVKALQSCSNPISGSSDEPVKISAQVLGLGPTFQIHLTLQNMSDNNRPSKDLAIVFHCDDKLYNIEKPYIRVGILTYVFECDDKLYNIEKPYIRVPMLVPGLLYNFMTQVEYVSDVDVSDQVRILVVRQNSTQPLLAAAINMPYGLLEPSGGAHWLHIFVGDWSKPLLYHWTDCMTLLGFTWAGESSLEQLLTLLYHWTYCVTLFGLTWDGESSLEQLLTLLYHWTYCVTLLGFTWAGESSLEQLLTIEQVYLWPSSHRWTVLVQRWTHGLATDRKEGYYPRNKTLLTRVTQFM</sequence>
<evidence type="ECO:0000313" key="3">
    <source>
        <dbReference type="EMBL" id="CAD7602762.1"/>
    </source>
</evidence>
<evidence type="ECO:0000259" key="2">
    <source>
        <dbReference type="Pfam" id="PF23304"/>
    </source>
</evidence>
<dbReference type="InterPro" id="IPR036322">
    <property type="entry name" value="WD40_repeat_dom_sf"/>
</dbReference>
<feature type="domain" description="Bardet-Biedl syndrome 1 N-terminal" evidence="1">
    <location>
        <begin position="12"/>
        <end position="274"/>
    </location>
</feature>
<dbReference type="InterPro" id="IPR056419">
    <property type="entry name" value="GAE_BBS1"/>
</dbReference>
<name>A0A7R9PPE6_TIMGE</name>
<dbReference type="GO" id="GO:1905515">
    <property type="term" value="P:non-motile cilium assembly"/>
    <property type="evidence" value="ECO:0007669"/>
    <property type="project" value="InterPro"/>
</dbReference>
<dbReference type="GO" id="GO:0005813">
    <property type="term" value="C:centrosome"/>
    <property type="evidence" value="ECO:0007669"/>
    <property type="project" value="TreeGrafter"/>
</dbReference>
<protein>
    <recommendedName>
        <fullName evidence="4">Bardet-Biedl syndrome 1</fullName>
    </recommendedName>
</protein>
<proteinExistence type="predicted"/>
<dbReference type="InterPro" id="IPR032728">
    <property type="entry name" value="BBS1_N"/>
</dbReference>
<evidence type="ECO:0008006" key="4">
    <source>
        <dbReference type="Google" id="ProtNLM"/>
    </source>
</evidence>
<dbReference type="Pfam" id="PF23304">
    <property type="entry name" value="GAE_BBS1"/>
    <property type="match status" value="2"/>
</dbReference>